<evidence type="ECO:0000259" key="4">
    <source>
        <dbReference type="SMART" id="SM00474"/>
    </source>
</evidence>
<dbReference type="OrthoDB" id="1920326at2759"/>
<evidence type="ECO:0000256" key="2">
    <source>
        <dbReference type="ARBA" id="ARBA00022801"/>
    </source>
</evidence>
<keyword evidence="1" id="KW-0540">Nuclease</keyword>
<feature type="compositionally biased region" description="Basic and acidic residues" evidence="3">
    <location>
        <begin position="569"/>
        <end position="578"/>
    </location>
</feature>
<protein>
    <recommendedName>
        <fullName evidence="4">3'-5' exonuclease domain-containing protein</fullName>
    </recommendedName>
</protein>
<evidence type="ECO:0000313" key="5">
    <source>
        <dbReference type="EMBL" id="CAG5175666.1"/>
    </source>
</evidence>
<dbReference type="AlphaFoldDB" id="A0A8J2I4F7"/>
<evidence type="ECO:0000256" key="1">
    <source>
        <dbReference type="ARBA" id="ARBA00022722"/>
    </source>
</evidence>
<reference evidence="5" key="1">
    <citation type="submission" date="2021-05" db="EMBL/GenBank/DDBJ databases">
        <authorList>
            <person name="Stam R."/>
        </authorList>
    </citation>
    <scope>NUCLEOTIDE SEQUENCE</scope>
    <source>
        <strain evidence="5">CS162</strain>
    </source>
</reference>
<accession>A0A8J2I4F7</accession>
<dbReference type="InterPro" id="IPR002562">
    <property type="entry name" value="3'-5'_exonuclease_dom"/>
</dbReference>
<feature type="compositionally biased region" description="Polar residues" evidence="3">
    <location>
        <begin position="453"/>
        <end position="478"/>
    </location>
</feature>
<dbReference type="GO" id="GO:0005634">
    <property type="term" value="C:nucleus"/>
    <property type="evidence" value="ECO:0007669"/>
    <property type="project" value="TreeGrafter"/>
</dbReference>
<proteinExistence type="predicted"/>
<dbReference type="GO" id="GO:0003676">
    <property type="term" value="F:nucleic acid binding"/>
    <property type="evidence" value="ECO:0007669"/>
    <property type="project" value="InterPro"/>
</dbReference>
<keyword evidence="2" id="KW-0378">Hydrolase</keyword>
<dbReference type="GO" id="GO:0005737">
    <property type="term" value="C:cytoplasm"/>
    <property type="evidence" value="ECO:0007669"/>
    <property type="project" value="TreeGrafter"/>
</dbReference>
<dbReference type="CDD" id="cd06141">
    <property type="entry name" value="WRN_exo"/>
    <property type="match status" value="1"/>
</dbReference>
<sequence>MAGKPHRLRQAPATLHVRSAETPPALSTDRSQRVGLWNPAHGLRFATTATAEAPKSDSIPEAAETTCTRIDESAATTRTDDPSPHTKNEARDTTGQNGGVTVEDASESEDSNGVSSQSETESKDEEEDDDEKEYVSLAYQIPEEKLRAAMLATPNTRDSYWSARLYQGPDGESLSTHYCKSFDVAERVAKYFLQEKVVGFDIEWKPRGNPYSIKQNTSLIQLACEDRVALFHLSLFSGTKVEQLMPPSLKAVLESPDIYKVGVAVKGDFKRLEKYLNIQAQGVFELSRLHNLVEWYEVDPSKVSHRLVNLASQVLQHLQLPLYKGERLVDDLETTSSVRESDWSLPLNVQQIHYAAADAYAGFRLYHMLEWKRTRMKPTPPPVALCDFDNKLTPRSKEPRKRMKSSKEVADTVVKSSVDIAEEQQEDEEDAEGYETATEELTDSYQLEEPSYAKSTTASTDGANRTCASEPTANSILENTEDMGAERGVARQKRVGRMNLSWLDSTDPGYPELPRTSQEEDAESVSTESSENYVVHPKKQDNDVSHQRQIDADDEYADPALEEALGRMTLDDSGRLTEDVNDPVSEHTTPQSDIGLLDEPSRTPEYNLATIWAQEHLRLTIPSPTSTAPSRIRATVTHLRAYHMWYHQKLPVDKMAQILRDPPLSCNTVANYILQAVTLERLEYNQESLRNVLLAMPSGMRKGRWRALAEEVDALK</sequence>
<name>A0A8J2I4F7_9PLEO</name>
<dbReference type="GO" id="GO:0008408">
    <property type="term" value="F:3'-5' exonuclease activity"/>
    <property type="evidence" value="ECO:0007669"/>
    <property type="project" value="InterPro"/>
</dbReference>
<gene>
    <name evidence="5" type="ORF">ALTATR162_LOCUS8168</name>
</gene>
<dbReference type="GO" id="GO:0006139">
    <property type="term" value="P:nucleobase-containing compound metabolic process"/>
    <property type="evidence" value="ECO:0007669"/>
    <property type="project" value="InterPro"/>
</dbReference>
<evidence type="ECO:0000256" key="3">
    <source>
        <dbReference type="SAM" id="MobiDB-lite"/>
    </source>
</evidence>
<feature type="compositionally biased region" description="Basic and acidic residues" evidence="3">
    <location>
        <begin position="388"/>
        <end position="397"/>
    </location>
</feature>
<dbReference type="Proteomes" id="UP000676310">
    <property type="component" value="Unassembled WGS sequence"/>
</dbReference>
<dbReference type="InterPro" id="IPR051132">
    <property type="entry name" value="3-5_Exonuclease_domain"/>
</dbReference>
<dbReference type="Pfam" id="PF01612">
    <property type="entry name" value="DNA_pol_A_exo1"/>
    <property type="match status" value="1"/>
</dbReference>
<dbReference type="InterPro" id="IPR012337">
    <property type="entry name" value="RNaseH-like_sf"/>
</dbReference>
<keyword evidence="6" id="KW-1185">Reference proteome</keyword>
<feature type="region of interest" description="Disordered" evidence="3">
    <location>
        <begin position="386"/>
        <end position="549"/>
    </location>
</feature>
<dbReference type="PANTHER" id="PTHR13620">
    <property type="entry name" value="3-5 EXONUCLEASE"/>
    <property type="match status" value="1"/>
</dbReference>
<feature type="compositionally biased region" description="Basic and acidic residues" evidence="3">
    <location>
        <begin position="538"/>
        <end position="549"/>
    </location>
</feature>
<dbReference type="SUPFAM" id="SSF53098">
    <property type="entry name" value="Ribonuclease H-like"/>
    <property type="match status" value="1"/>
</dbReference>
<feature type="region of interest" description="Disordered" evidence="3">
    <location>
        <begin position="1"/>
        <end position="132"/>
    </location>
</feature>
<feature type="region of interest" description="Disordered" evidence="3">
    <location>
        <begin position="568"/>
        <end position="600"/>
    </location>
</feature>
<dbReference type="EMBL" id="CAJRGZ010000022">
    <property type="protein sequence ID" value="CAG5175666.1"/>
    <property type="molecule type" value="Genomic_DNA"/>
</dbReference>
<dbReference type="Gene3D" id="3.30.420.10">
    <property type="entry name" value="Ribonuclease H-like superfamily/Ribonuclease H"/>
    <property type="match status" value="1"/>
</dbReference>
<dbReference type="PANTHER" id="PTHR13620:SF104">
    <property type="entry name" value="EXONUCLEASE 3'-5' DOMAIN-CONTAINING PROTEIN 2"/>
    <property type="match status" value="1"/>
</dbReference>
<dbReference type="SMART" id="SM00474">
    <property type="entry name" value="35EXOc"/>
    <property type="match status" value="1"/>
</dbReference>
<evidence type="ECO:0000313" key="6">
    <source>
        <dbReference type="Proteomes" id="UP000676310"/>
    </source>
</evidence>
<organism evidence="5 6">
    <name type="scientific">Alternaria atra</name>
    <dbReference type="NCBI Taxonomy" id="119953"/>
    <lineage>
        <taxon>Eukaryota</taxon>
        <taxon>Fungi</taxon>
        <taxon>Dikarya</taxon>
        <taxon>Ascomycota</taxon>
        <taxon>Pezizomycotina</taxon>
        <taxon>Dothideomycetes</taxon>
        <taxon>Pleosporomycetidae</taxon>
        <taxon>Pleosporales</taxon>
        <taxon>Pleosporineae</taxon>
        <taxon>Pleosporaceae</taxon>
        <taxon>Alternaria</taxon>
        <taxon>Alternaria sect. Ulocladioides</taxon>
    </lineage>
</organism>
<feature type="compositionally biased region" description="Basic and acidic residues" evidence="3">
    <location>
        <begin position="78"/>
        <end position="92"/>
    </location>
</feature>
<dbReference type="InterPro" id="IPR036397">
    <property type="entry name" value="RNaseH_sf"/>
</dbReference>
<dbReference type="GeneID" id="67020248"/>
<feature type="compositionally biased region" description="Acidic residues" evidence="3">
    <location>
        <begin position="420"/>
        <end position="442"/>
    </location>
</feature>
<feature type="domain" description="3'-5' exonuclease" evidence="4">
    <location>
        <begin position="176"/>
        <end position="374"/>
    </location>
</feature>
<comment type="caution">
    <text evidence="5">The sequence shown here is derived from an EMBL/GenBank/DDBJ whole genome shotgun (WGS) entry which is preliminary data.</text>
</comment>
<dbReference type="RefSeq" id="XP_043171733.1">
    <property type="nucleotide sequence ID" value="XM_043315798.1"/>
</dbReference>
<feature type="compositionally biased region" description="Acidic residues" evidence="3">
    <location>
        <begin position="122"/>
        <end position="132"/>
    </location>
</feature>